<evidence type="ECO:0000256" key="2">
    <source>
        <dbReference type="SAM" id="Phobius"/>
    </source>
</evidence>
<evidence type="ECO:0000256" key="1">
    <source>
        <dbReference type="SAM" id="MobiDB-lite"/>
    </source>
</evidence>
<feature type="compositionally biased region" description="Basic and acidic residues" evidence="1">
    <location>
        <begin position="29"/>
        <end position="101"/>
    </location>
</feature>
<protein>
    <recommendedName>
        <fullName evidence="3">Ig-like domain-containing protein</fullName>
    </recommendedName>
</protein>
<dbReference type="Gene3D" id="2.60.40.10">
    <property type="entry name" value="Immunoglobulins"/>
    <property type="match status" value="1"/>
</dbReference>
<sequence>MIEEEEYYDEDITEEDVPTADIPTTQVPEDSRPEETATDRLTDSRPEETATDRLTDSRPEETATDRPTDSRPEETATDRLTDSRPEETATDRLTDQPHAEDHLVQVPLHPWLYKQTSAGEEVDAKTARSKQSPYVPPTMHWASPHRPRPGPVSPTWTKISGKPGSWVRPTPRLWSFRHPWFHGSSTNRPEIKAETARPRVSPTASSGYPPLLPHLPHLPPVNRPDHSTMDPLLLTRLRSRYRQVQLERMTQLGRIMTPRPRLSSPSHRPAPTAPPLHQGKYYHGFYPSPRPKYPTPHGPIYSGHWPIGGRGGSRRPTAAPPFRWAPGPDSGSKPRITSVSSSSVSASAESDVLLPCSATGNPPPSVAWTKVSTVFFPFFSFFPFSFFLFFPFFPFFSFFPFSIFFFFPFFFFPLLPFSSFFLPFLLLP</sequence>
<feature type="domain" description="Ig-like" evidence="3">
    <location>
        <begin position="334"/>
        <end position="370"/>
    </location>
</feature>
<feature type="region of interest" description="Disordered" evidence="1">
    <location>
        <begin position="190"/>
        <end position="210"/>
    </location>
</feature>
<dbReference type="AlphaFoldDB" id="A0AAV2MGI1"/>
<keyword evidence="5" id="KW-1185">Reference proteome</keyword>
<evidence type="ECO:0000259" key="3">
    <source>
        <dbReference type="PROSITE" id="PS50835"/>
    </source>
</evidence>
<feature type="region of interest" description="Disordered" evidence="1">
    <location>
        <begin position="119"/>
        <end position="162"/>
    </location>
</feature>
<evidence type="ECO:0000313" key="4">
    <source>
        <dbReference type="EMBL" id="CAL1612463.1"/>
    </source>
</evidence>
<dbReference type="InterPro" id="IPR036179">
    <property type="entry name" value="Ig-like_dom_sf"/>
</dbReference>
<keyword evidence="2" id="KW-1133">Transmembrane helix</keyword>
<dbReference type="PROSITE" id="PS50835">
    <property type="entry name" value="IG_LIKE"/>
    <property type="match status" value="1"/>
</dbReference>
<feature type="region of interest" description="Disordered" evidence="1">
    <location>
        <begin position="310"/>
        <end position="338"/>
    </location>
</feature>
<keyword evidence="2" id="KW-0472">Membrane</keyword>
<proteinExistence type="predicted"/>
<evidence type="ECO:0000313" key="5">
    <source>
        <dbReference type="Proteomes" id="UP001497482"/>
    </source>
</evidence>
<dbReference type="InterPro" id="IPR007110">
    <property type="entry name" value="Ig-like_dom"/>
</dbReference>
<feature type="transmembrane region" description="Helical" evidence="2">
    <location>
        <begin position="374"/>
        <end position="396"/>
    </location>
</feature>
<dbReference type="Proteomes" id="UP001497482">
    <property type="component" value="Chromosome 8"/>
</dbReference>
<name>A0AAV2MGI1_KNICA</name>
<reference evidence="4 5" key="1">
    <citation type="submission" date="2024-04" db="EMBL/GenBank/DDBJ databases">
        <authorList>
            <person name="Waldvogel A.-M."/>
            <person name="Schoenle A."/>
        </authorList>
    </citation>
    <scope>NUCLEOTIDE SEQUENCE [LARGE SCALE GENOMIC DNA]</scope>
</reference>
<dbReference type="EMBL" id="OZ035830">
    <property type="protein sequence ID" value="CAL1612463.1"/>
    <property type="molecule type" value="Genomic_DNA"/>
</dbReference>
<dbReference type="InterPro" id="IPR013783">
    <property type="entry name" value="Ig-like_fold"/>
</dbReference>
<keyword evidence="2" id="KW-0812">Transmembrane</keyword>
<organism evidence="4 5">
    <name type="scientific">Knipowitschia caucasica</name>
    <name type="common">Caucasian dwarf goby</name>
    <name type="synonym">Pomatoschistus caucasicus</name>
    <dbReference type="NCBI Taxonomy" id="637954"/>
    <lineage>
        <taxon>Eukaryota</taxon>
        <taxon>Metazoa</taxon>
        <taxon>Chordata</taxon>
        <taxon>Craniata</taxon>
        <taxon>Vertebrata</taxon>
        <taxon>Euteleostomi</taxon>
        <taxon>Actinopterygii</taxon>
        <taxon>Neopterygii</taxon>
        <taxon>Teleostei</taxon>
        <taxon>Neoteleostei</taxon>
        <taxon>Acanthomorphata</taxon>
        <taxon>Gobiaria</taxon>
        <taxon>Gobiiformes</taxon>
        <taxon>Gobioidei</taxon>
        <taxon>Gobiidae</taxon>
        <taxon>Gobiinae</taxon>
        <taxon>Knipowitschia</taxon>
    </lineage>
</organism>
<accession>A0AAV2MGI1</accession>
<dbReference type="SUPFAM" id="SSF48726">
    <property type="entry name" value="Immunoglobulin"/>
    <property type="match status" value="1"/>
</dbReference>
<feature type="compositionally biased region" description="Acidic residues" evidence="1">
    <location>
        <begin position="1"/>
        <end position="18"/>
    </location>
</feature>
<gene>
    <name evidence="4" type="ORF">KC01_LOCUS38784</name>
</gene>
<feature type="region of interest" description="Disordered" evidence="1">
    <location>
        <begin position="1"/>
        <end position="101"/>
    </location>
</feature>
<feature type="transmembrane region" description="Helical" evidence="2">
    <location>
        <begin position="403"/>
        <end position="426"/>
    </location>
</feature>